<dbReference type="InterPro" id="IPR007295">
    <property type="entry name" value="DUF402"/>
</dbReference>
<name>A0ABP9PMC9_9ACTN</name>
<dbReference type="Proteomes" id="UP001500221">
    <property type="component" value="Unassembled WGS sequence"/>
</dbReference>
<evidence type="ECO:0000259" key="1">
    <source>
        <dbReference type="Pfam" id="PF04167"/>
    </source>
</evidence>
<evidence type="ECO:0000313" key="2">
    <source>
        <dbReference type="EMBL" id="GAA5146017.1"/>
    </source>
</evidence>
<sequence>MRAARPAVGAPVRVLMTKWPDRPHSAFAGAYLGADAWGDWVGALRGTTCRRGGSTYPARSDWVTLLPGPDAWWRAGFYHHPDPAAPLHPTRTYVDVATPTVWEGDGVATCVDLDLDVVERTDGAVVVDDEDEFAQRRAAYPADVVAAAEAATAWVHAALTAGAAPFDGRHRDRLAALRRHHRP</sequence>
<dbReference type="Gene3D" id="2.40.380.10">
    <property type="entry name" value="FomD-like"/>
    <property type="match status" value="1"/>
</dbReference>
<organism evidence="2 3">
    <name type="scientific">Nocardioides marinquilinus</name>
    <dbReference type="NCBI Taxonomy" id="1210400"/>
    <lineage>
        <taxon>Bacteria</taxon>
        <taxon>Bacillati</taxon>
        <taxon>Actinomycetota</taxon>
        <taxon>Actinomycetes</taxon>
        <taxon>Propionibacteriales</taxon>
        <taxon>Nocardioidaceae</taxon>
        <taxon>Nocardioides</taxon>
    </lineage>
</organism>
<comment type="caution">
    <text evidence="2">The sequence shown here is derived from an EMBL/GenBank/DDBJ whole genome shotgun (WGS) entry which is preliminary data.</text>
</comment>
<dbReference type="EMBL" id="BAABKG010000002">
    <property type="protein sequence ID" value="GAA5146017.1"/>
    <property type="molecule type" value="Genomic_DNA"/>
</dbReference>
<protein>
    <recommendedName>
        <fullName evidence="1">DUF402 domain-containing protein</fullName>
    </recommendedName>
</protein>
<gene>
    <name evidence="2" type="ORF">GCM10023340_16290</name>
</gene>
<evidence type="ECO:0000313" key="3">
    <source>
        <dbReference type="Proteomes" id="UP001500221"/>
    </source>
</evidence>
<dbReference type="RefSeq" id="WP_345456742.1">
    <property type="nucleotide sequence ID" value="NZ_BAABKG010000002.1"/>
</dbReference>
<dbReference type="InterPro" id="IPR035930">
    <property type="entry name" value="FomD-like_sf"/>
</dbReference>
<dbReference type="Pfam" id="PF04167">
    <property type="entry name" value="DUF402"/>
    <property type="match status" value="1"/>
</dbReference>
<proteinExistence type="predicted"/>
<reference evidence="3" key="1">
    <citation type="journal article" date="2019" name="Int. J. Syst. Evol. Microbiol.">
        <title>The Global Catalogue of Microorganisms (GCM) 10K type strain sequencing project: providing services to taxonomists for standard genome sequencing and annotation.</title>
        <authorList>
            <consortium name="The Broad Institute Genomics Platform"/>
            <consortium name="The Broad Institute Genome Sequencing Center for Infectious Disease"/>
            <person name="Wu L."/>
            <person name="Ma J."/>
        </authorList>
    </citation>
    <scope>NUCLEOTIDE SEQUENCE [LARGE SCALE GENOMIC DNA]</scope>
    <source>
        <strain evidence="3">JCM 18459</strain>
    </source>
</reference>
<dbReference type="SUPFAM" id="SSF159234">
    <property type="entry name" value="FomD-like"/>
    <property type="match status" value="1"/>
</dbReference>
<keyword evidence="3" id="KW-1185">Reference proteome</keyword>
<accession>A0ABP9PMC9</accession>
<feature type="domain" description="DUF402" evidence="1">
    <location>
        <begin position="59"/>
        <end position="162"/>
    </location>
</feature>